<evidence type="ECO:0000313" key="4">
    <source>
        <dbReference type="EMBL" id="MBB1097394.1"/>
    </source>
</evidence>
<dbReference type="EMBL" id="JACIVA010000046">
    <property type="protein sequence ID" value="MBB1097394.1"/>
    <property type="molecule type" value="Genomic_DNA"/>
</dbReference>
<dbReference type="SUPFAM" id="SSF46955">
    <property type="entry name" value="Putative DNA-binding domain"/>
    <property type="match status" value="1"/>
</dbReference>
<evidence type="ECO:0000256" key="2">
    <source>
        <dbReference type="SAM" id="Phobius"/>
    </source>
</evidence>
<dbReference type="InterPro" id="IPR047057">
    <property type="entry name" value="MerR_fam"/>
</dbReference>
<proteinExistence type="predicted"/>
<name>A0A7W3YME6_9LACO</name>
<gene>
    <name evidence="4" type="ORF">H5S09_05520</name>
</gene>
<dbReference type="CDD" id="cd01106">
    <property type="entry name" value="HTH_TipAL-Mta"/>
    <property type="match status" value="1"/>
</dbReference>
<dbReference type="InterPro" id="IPR000551">
    <property type="entry name" value="MerR-type_HTH_dom"/>
</dbReference>
<feature type="domain" description="HTH merR-type" evidence="3">
    <location>
        <begin position="1"/>
        <end position="69"/>
    </location>
</feature>
<dbReference type="GO" id="GO:0003700">
    <property type="term" value="F:DNA-binding transcription factor activity"/>
    <property type="evidence" value="ECO:0007669"/>
    <property type="project" value="InterPro"/>
</dbReference>
<dbReference type="InterPro" id="IPR009061">
    <property type="entry name" value="DNA-bd_dom_put_sf"/>
</dbReference>
<keyword evidence="2" id="KW-0472">Membrane</keyword>
<dbReference type="Proteomes" id="UP000517106">
    <property type="component" value="Unassembled WGS sequence"/>
</dbReference>
<reference evidence="4 5" key="1">
    <citation type="submission" date="2020-07" db="EMBL/GenBank/DDBJ databases">
        <title>Description of Limosilactobacillus balticus sp. nov., Limosilactobacillus agrestis sp. nov., Limosilactobacillus albertensis sp. nov., Limosilactobacillus rudii sp. nov., Limosilactobacillus fastidiosus sp. nov., five novel Limosilactobacillus species isolated from the vertebrate gastrointestinal tract, and proposal of 6 subspecies of Limosilactobacillus reuteri adapted to the gastrointestinal tract of specific vertebrate hosts.</title>
        <authorList>
            <person name="Li F."/>
            <person name="Cheng C."/>
            <person name="Zheng J."/>
            <person name="Quevedo R.M."/>
            <person name="Li J."/>
            <person name="Roos S."/>
            <person name="Gaenzle M.G."/>
            <person name="Walter J."/>
        </authorList>
    </citation>
    <scope>NUCLEOTIDE SEQUENCE [LARGE SCALE GENOMIC DNA]</scope>
    <source>
        <strain evidence="4 5">STM2_1</strain>
    </source>
</reference>
<evidence type="ECO:0000259" key="3">
    <source>
        <dbReference type="PROSITE" id="PS50937"/>
    </source>
</evidence>
<keyword evidence="1" id="KW-0238">DNA-binding</keyword>
<dbReference type="SMART" id="SM00422">
    <property type="entry name" value="HTH_MERR"/>
    <property type="match status" value="1"/>
</dbReference>
<dbReference type="RefSeq" id="WP_182596132.1">
    <property type="nucleotide sequence ID" value="NZ_JACIVA010000046.1"/>
</dbReference>
<dbReference type="Gene3D" id="1.10.1660.10">
    <property type="match status" value="1"/>
</dbReference>
<keyword evidence="2" id="KW-0812">Transmembrane</keyword>
<keyword evidence="2" id="KW-1133">Transmembrane helix</keyword>
<organism evidence="4 5">
    <name type="scientific">Limosilactobacillus rudii</name>
    <dbReference type="NCBI Taxonomy" id="2759755"/>
    <lineage>
        <taxon>Bacteria</taxon>
        <taxon>Bacillati</taxon>
        <taxon>Bacillota</taxon>
        <taxon>Bacilli</taxon>
        <taxon>Lactobacillales</taxon>
        <taxon>Lactobacillaceae</taxon>
        <taxon>Limosilactobacillus</taxon>
    </lineage>
</organism>
<feature type="transmembrane region" description="Helical" evidence="2">
    <location>
        <begin position="164"/>
        <end position="185"/>
    </location>
</feature>
<evidence type="ECO:0000256" key="1">
    <source>
        <dbReference type="ARBA" id="ARBA00023125"/>
    </source>
</evidence>
<dbReference type="PANTHER" id="PTHR30204">
    <property type="entry name" value="REDOX-CYCLING DRUG-SENSING TRANSCRIPTIONAL ACTIVATOR SOXR"/>
    <property type="match status" value="1"/>
</dbReference>
<feature type="transmembrane region" description="Helical" evidence="2">
    <location>
        <begin position="136"/>
        <end position="158"/>
    </location>
</feature>
<dbReference type="AlphaFoldDB" id="A0A7W3YME6"/>
<protein>
    <submittedName>
        <fullName evidence="4">MerR family transcriptional regulator</fullName>
    </submittedName>
</protein>
<dbReference type="PRINTS" id="PR00040">
    <property type="entry name" value="HTHMERR"/>
</dbReference>
<evidence type="ECO:0000313" key="5">
    <source>
        <dbReference type="Proteomes" id="UP000517106"/>
    </source>
</evidence>
<sequence length="234" mass="27685">MYTSGQLAKKANVSIRTIQYYDRRGLLHAQRTTNGLRNYSNQDLRQLQKILIYKKLGFTLNDIQKIINDNDNNTLKSLIAQRQNAISYQIKDLSNQLKGLNYLEKHLVKFDDFPGNFNQDILSKVRQVKKLRTLRILLILVGILIDLLILVSIFYFFLRLSNSLLFIIGIVICLILSWSITLFYYQHTQYLCPQCHHEFTVPFKEWFFAKHTPSTRYLFCGNCHKKSYCIEEYR</sequence>
<accession>A0A7W3YME6</accession>
<dbReference type="GO" id="GO:0003677">
    <property type="term" value="F:DNA binding"/>
    <property type="evidence" value="ECO:0007669"/>
    <property type="project" value="UniProtKB-KW"/>
</dbReference>
<comment type="caution">
    <text evidence="4">The sequence shown here is derived from an EMBL/GenBank/DDBJ whole genome shotgun (WGS) entry which is preliminary data.</text>
</comment>
<keyword evidence="5" id="KW-1185">Reference proteome</keyword>
<dbReference type="PROSITE" id="PS50937">
    <property type="entry name" value="HTH_MERR_2"/>
    <property type="match status" value="1"/>
</dbReference>
<dbReference type="PANTHER" id="PTHR30204:SF96">
    <property type="entry name" value="CHROMOSOME-ANCHORING PROTEIN RACA"/>
    <property type="match status" value="1"/>
</dbReference>
<dbReference type="Pfam" id="PF13411">
    <property type="entry name" value="MerR_1"/>
    <property type="match status" value="1"/>
</dbReference>